<name>A0A2U1E9V5_9PSEU</name>
<evidence type="ECO:0000256" key="1">
    <source>
        <dbReference type="SAM" id="MobiDB-lite"/>
    </source>
</evidence>
<reference evidence="3 4" key="1">
    <citation type="submission" date="2018-04" db="EMBL/GenBank/DDBJ databases">
        <title>Genomic Encyclopedia of Type Strains, Phase IV (KMG-IV): sequencing the most valuable type-strain genomes for metagenomic binning, comparative biology and taxonomic classification.</title>
        <authorList>
            <person name="Goeker M."/>
        </authorList>
    </citation>
    <scope>NUCLEOTIDE SEQUENCE [LARGE SCALE GENOMIC DNA]</scope>
    <source>
        <strain evidence="3 4">DSM 45771</strain>
    </source>
</reference>
<evidence type="ECO:0000313" key="4">
    <source>
        <dbReference type="Proteomes" id="UP000245639"/>
    </source>
</evidence>
<evidence type="ECO:0000313" key="3">
    <source>
        <dbReference type="EMBL" id="PVY96734.1"/>
    </source>
</evidence>
<organism evidence="3 4">
    <name type="scientific">Actinomycetospora cinnamomea</name>
    <dbReference type="NCBI Taxonomy" id="663609"/>
    <lineage>
        <taxon>Bacteria</taxon>
        <taxon>Bacillati</taxon>
        <taxon>Actinomycetota</taxon>
        <taxon>Actinomycetes</taxon>
        <taxon>Pseudonocardiales</taxon>
        <taxon>Pseudonocardiaceae</taxon>
        <taxon>Actinomycetospora</taxon>
    </lineage>
</organism>
<comment type="caution">
    <text evidence="3">The sequence shown here is derived from an EMBL/GenBank/DDBJ whole genome shotgun (WGS) entry which is preliminary data.</text>
</comment>
<sequence length="105" mass="11239">MADTPTFPDFDHATVDTVKHRIRSLERDQVQDLLDHELAHSSRLPVLEVLRTRIAELDAGATPSGGDQSEARDGGTSHGSPVSPDGAAQPGPPDRHGLRQVTWGG</sequence>
<gene>
    <name evidence="3" type="ORF">C8D89_12843</name>
</gene>
<keyword evidence="4" id="KW-1185">Reference proteome</keyword>
<protein>
    <recommendedName>
        <fullName evidence="2">DUF8129 domain-containing protein</fullName>
    </recommendedName>
</protein>
<dbReference type="Pfam" id="PF26450">
    <property type="entry name" value="DUF8129"/>
    <property type="match status" value="1"/>
</dbReference>
<dbReference type="RefSeq" id="WP_116711292.1">
    <property type="nucleotide sequence ID" value="NZ_QEKW01000028.1"/>
</dbReference>
<dbReference type="InterPro" id="IPR058442">
    <property type="entry name" value="DUF8129"/>
</dbReference>
<feature type="domain" description="DUF8129" evidence="2">
    <location>
        <begin position="10"/>
        <end position="58"/>
    </location>
</feature>
<dbReference type="EMBL" id="QEKW01000028">
    <property type="protein sequence ID" value="PVY96734.1"/>
    <property type="molecule type" value="Genomic_DNA"/>
</dbReference>
<evidence type="ECO:0000259" key="2">
    <source>
        <dbReference type="Pfam" id="PF26450"/>
    </source>
</evidence>
<dbReference type="Proteomes" id="UP000245639">
    <property type="component" value="Unassembled WGS sequence"/>
</dbReference>
<dbReference type="OrthoDB" id="5187212at2"/>
<dbReference type="AlphaFoldDB" id="A0A2U1E9V5"/>
<feature type="region of interest" description="Disordered" evidence="1">
    <location>
        <begin position="58"/>
        <end position="105"/>
    </location>
</feature>
<accession>A0A2U1E9V5</accession>
<proteinExistence type="predicted"/>